<evidence type="ECO:0000256" key="1">
    <source>
        <dbReference type="SAM" id="MobiDB-lite"/>
    </source>
</evidence>
<feature type="region of interest" description="Disordered" evidence="1">
    <location>
        <begin position="1"/>
        <end position="54"/>
    </location>
</feature>
<name>A0ABQ5XUK6_9GAMM</name>
<feature type="compositionally biased region" description="Basic and acidic residues" evidence="1">
    <location>
        <begin position="39"/>
        <end position="51"/>
    </location>
</feature>
<dbReference type="Proteomes" id="UP001156670">
    <property type="component" value="Unassembled WGS sequence"/>
</dbReference>
<evidence type="ECO:0000313" key="2">
    <source>
        <dbReference type="EMBL" id="GLQ95007.1"/>
    </source>
</evidence>
<proteinExistence type="predicted"/>
<evidence type="ECO:0000313" key="3">
    <source>
        <dbReference type="Proteomes" id="UP001156670"/>
    </source>
</evidence>
<feature type="region of interest" description="Disordered" evidence="1">
    <location>
        <begin position="90"/>
        <end position="116"/>
    </location>
</feature>
<protein>
    <submittedName>
        <fullName evidence="2">Uncharacterized protein</fullName>
    </submittedName>
</protein>
<reference evidence="3" key="1">
    <citation type="journal article" date="2019" name="Int. J. Syst. Evol. Microbiol.">
        <title>The Global Catalogue of Microorganisms (GCM) 10K type strain sequencing project: providing services to taxonomists for standard genome sequencing and annotation.</title>
        <authorList>
            <consortium name="The Broad Institute Genomics Platform"/>
            <consortium name="The Broad Institute Genome Sequencing Center for Infectious Disease"/>
            <person name="Wu L."/>
            <person name="Ma J."/>
        </authorList>
    </citation>
    <scope>NUCLEOTIDE SEQUENCE [LARGE SCALE GENOMIC DNA]</scope>
    <source>
        <strain evidence="3">NBRC 111980</strain>
    </source>
</reference>
<feature type="compositionally biased region" description="Basic residues" evidence="1">
    <location>
        <begin position="8"/>
        <end position="18"/>
    </location>
</feature>
<sequence>MTSQAKKTYTRFGHHRIAMRPAQPGLQDPDDGTLSFGPRSEDHERHSEGMPRMRYRPINDANLARGSNLGFCLTSEDLETSPDYFERNIEKMPGFGRHTPHHNSGGRGVPNCKHLR</sequence>
<keyword evidence="3" id="KW-1185">Reference proteome</keyword>
<accession>A0ABQ5XUK6</accession>
<comment type="caution">
    <text evidence="2">The sequence shown here is derived from an EMBL/GenBank/DDBJ whole genome shotgun (WGS) entry which is preliminary data.</text>
</comment>
<organism evidence="2 3">
    <name type="scientific">Dyella acidisoli</name>
    <dbReference type="NCBI Taxonomy" id="1867834"/>
    <lineage>
        <taxon>Bacteria</taxon>
        <taxon>Pseudomonadati</taxon>
        <taxon>Pseudomonadota</taxon>
        <taxon>Gammaproteobacteria</taxon>
        <taxon>Lysobacterales</taxon>
        <taxon>Rhodanobacteraceae</taxon>
        <taxon>Dyella</taxon>
    </lineage>
</organism>
<dbReference type="EMBL" id="BSOB01000053">
    <property type="protein sequence ID" value="GLQ95007.1"/>
    <property type="molecule type" value="Genomic_DNA"/>
</dbReference>
<gene>
    <name evidence="2" type="ORF">GCM10007901_39600</name>
</gene>